<name>A0A1G2EDI8_9BACT</name>
<comment type="caution">
    <text evidence="5">The sequence shown here is derived from an EMBL/GenBank/DDBJ whole genome shotgun (WGS) entry which is preliminary data.</text>
</comment>
<evidence type="ECO:0000313" key="6">
    <source>
        <dbReference type="Proteomes" id="UP000178647"/>
    </source>
</evidence>
<evidence type="ECO:0000256" key="2">
    <source>
        <dbReference type="ARBA" id="ARBA00022723"/>
    </source>
</evidence>
<dbReference type="GO" id="GO:0003824">
    <property type="term" value="F:catalytic activity"/>
    <property type="evidence" value="ECO:0007669"/>
    <property type="project" value="UniProtKB-ARBA"/>
</dbReference>
<reference evidence="5 6" key="1">
    <citation type="journal article" date="2016" name="Nat. Commun.">
        <title>Thousands of microbial genomes shed light on interconnected biogeochemical processes in an aquifer system.</title>
        <authorList>
            <person name="Anantharaman K."/>
            <person name="Brown C.T."/>
            <person name="Hug L.A."/>
            <person name="Sharon I."/>
            <person name="Castelle C.J."/>
            <person name="Probst A.J."/>
            <person name="Thomas B.C."/>
            <person name="Singh A."/>
            <person name="Wilkins M.J."/>
            <person name="Karaoz U."/>
            <person name="Brodie E.L."/>
            <person name="Williams K.H."/>
            <person name="Hubbard S.S."/>
            <person name="Banfield J.F."/>
        </authorList>
    </citation>
    <scope>NUCLEOTIDE SEQUENCE [LARGE SCALE GENOMIC DNA]</scope>
</reference>
<evidence type="ECO:0000313" key="5">
    <source>
        <dbReference type="EMBL" id="OGZ23875.1"/>
    </source>
</evidence>
<evidence type="ECO:0008006" key="7">
    <source>
        <dbReference type="Google" id="ProtNLM"/>
    </source>
</evidence>
<protein>
    <recommendedName>
        <fullName evidence="7">HAD family hydrolase</fullName>
    </recommendedName>
</protein>
<evidence type="ECO:0000256" key="3">
    <source>
        <dbReference type="ARBA" id="ARBA00022842"/>
    </source>
</evidence>
<evidence type="ECO:0000256" key="1">
    <source>
        <dbReference type="ARBA" id="ARBA00006171"/>
    </source>
</evidence>
<dbReference type="SUPFAM" id="SSF56784">
    <property type="entry name" value="HAD-like"/>
    <property type="match status" value="1"/>
</dbReference>
<gene>
    <name evidence="5" type="ORF">A2896_02910</name>
</gene>
<dbReference type="STRING" id="1801672.A2896_02910"/>
<dbReference type="Gene3D" id="3.40.50.1000">
    <property type="entry name" value="HAD superfamily/HAD-like"/>
    <property type="match status" value="1"/>
</dbReference>
<dbReference type="SFLD" id="SFLDG01129">
    <property type="entry name" value="C1.5:_HAD__Beta-PGM__Phosphata"/>
    <property type="match status" value="1"/>
</dbReference>
<keyword evidence="3" id="KW-0460">Magnesium</keyword>
<dbReference type="EMBL" id="MHMH01000022">
    <property type="protein sequence ID" value="OGZ23875.1"/>
    <property type="molecule type" value="Genomic_DNA"/>
</dbReference>
<dbReference type="InterPro" id="IPR051600">
    <property type="entry name" value="Beta-PGM-like"/>
</dbReference>
<dbReference type="GO" id="GO:0046872">
    <property type="term" value="F:metal ion binding"/>
    <property type="evidence" value="ECO:0007669"/>
    <property type="project" value="UniProtKB-KW"/>
</dbReference>
<dbReference type="Pfam" id="PF00702">
    <property type="entry name" value="Hydrolase"/>
    <property type="match status" value="1"/>
</dbReference>
<dbReference type="PANTHER" id="PTHR46193:SF18">
    <property type="entry name" value="HEXITOL PHOSPHATASE B"/>
    <property type="match status" value="1"/>
</dbReference>
<dbReference type="InterPro" id="IPR036412">
    <property type="entry name" value="HAD-like_sf"/>
</dbReference>
<evidence type="ECO:0000256" key="4">
    <source>
        <dbReference type="ARBA" id="ARBA00023277"/>
    </source>
</evidence>
<sequence>MKRMVCDFDETLVSTGPIHRQSFETITRRKISDALAKNLRGKSDTEILRILIPLGADLENLLEERQKLLTEIAILVDVEKLKKPGLDEFVTWLRAEELKCAIASSSPNEFVKTIIKNLGIEDVFPVAIGASVITKEEEKRKLPKGSLAKPNPFSVDLAAEKMSQDGKIIYLGDNEIDCLTCCQGNFLGIIVTGNKELAEKYPTMVFRNNLKEVIDVIKGV</sequence>
<comment type="similarity">
    <text evidence="1">Belongs to the HAD-like hydrolase superfamily. CbbY/CbbZ/Gph/YieH family.</text>
</comment>
<dbReference type="AlphaFoldDB" id="A0A1G2EDI8"/>
<dbReference type="SFLD" id="SFLDS00003">
    <property type="entry name" value="Haloacid_Dehalogenase"/>
    <property type="match status" value="1"/>
</dbReference>
<organism evidence="5 6">
    <name type="scientific">Candidatus Nealsonbacteria bacterium RIFCSPLOWO2_01_FULL_43_32</name>
    <dbReference type="NCBI Taxonomy" id="1801672"/>
    <lineage>
        <taxon>Bacteria</taxon>
        <taxon>Candidatus Nealsoniibacteriota</taxon>
    </lineage>
</organism>
<dbReference type="InterPro" id="IPR023214">
    <property type="entry name" value="HAD_sf"/>
</dbReference>
<keyword evidence="4" id="KW-0119">Carbohydrate metabolism</keyword>
<accession>A0A1G2EDI8</accession>
<dbReference type="PANTHER" id="PTHR46193">
    <property type="entry name" value="6-PHOSPHOGLUCONATE PHOSPHATASE"/>
    <property type="match status" value="1"/>
</dbReference>
<keyword evidence="2" id="KW-0479">Metal-binding</keyword>
<proteinExistence type="inferred from homology"/>
<dbReference type="Proteomes" id="UP000178647">
    <property type="component" value="Unassembled WGS sequence"/>
</dbReference>